<keyword evidence="2" id="KW-1185">Reference proteome</keyword>
<dbReference type="AlphaFoldDB" id="A0A518AV52"/>
<dbReference type="KEGG" id="amuc:Pan181_48290"/>
<evidence type="ECO:0000313" key="1">
    <source>
        <dbReference type="EMBL" id="QDU58590.1"/>
    </source>
</evidence>
<reference evidence="1 2" key="1">
    <citation type="submission" date="2019-02" db="EMBL/GenBank/DDBJ databases">
        <title>Deep-cultivation of Planctomycetes and their phenomic and genomic characterization uncovers novel biology.</title>
        <authorList>
            <person name="Wiegand S."/>
            <person name="Jogler M."/>
            <person name="Boedeker C."/>
            <person name="Pinto D."/>
            <person name="Vollmers J."/>
            <person name="Rivas-Marin E."/>
            <person name="Kohn T."/>
            <person name="Peeters S.H."/>
            <person name="Heuer A."/>
            <person name="Rast P."/>
            <person name="Oberbeckmann S."/>
            <person name="Bunk B."/>
            <person name="Jeske O."/>
            <person name="Meyerdierks A."/>
            <person name="Storesund J.E."/>
            <person name="Kallscheuer N."/>
            <person name="Luecker S."/>
            <person name="Lage O.M."/>
            <person name="Pohl T."/>
            <person name="Merkel B.J."/>
            <person name="Hornburger P."/>
            <person name="Mueller R.-W."/>
            <person name="Bruemmer F."/>
            <person name="Labrenz M."/>
            <person name="Spormann A.M."/>
            <person name="Op den Camp H."/>
            <person name="Overmann J."/>
            <person name="Amann R."/>
            <person name="Jetten M.S.M."/>
            <person name="Mascher T."/>
            <person name="Medema M.H."/>
            <person name="Devos D.P."/>
            <person name="Kaster A.-K."/>
            <person name="Ovreas L."/>
            <person name="Rohde M."/>
            <person name="Galperin M.Y."/>
            <person name="Jogler C."/>
        </authorList>
    </citation>
    <scope>NUCLEOTIDE SEQUENCE [LARGE SCALE GENOMIC DNA]</scope>
    <source>
        <strain evidence="1 2">Pan181</strain>
    </source>
</reference>
<organism evidence="1 2">
    <name type="scientific">Aeoliella mucimassa</name>
    <dbReference type="NCBI Taxonomy" id="2527972"/>
    <lineage>
        <taxon>Bacteria</taxon>
        <taxon>Pseudomonadati</taxon>
        <taxon>Planctomycetota</taxon>
        <taxon>Planctomycetia</taxon>
        <taxon>Pirellulales</taxon>
        <taxon>Lacipirellulaceae</taxon>
        <taxon>Aeoliella</taxon>
    </lineage>
</organism>
<proteinExistence type="predicted"/>
<dbReference type="Proteomes" id="UP000315750">
    <property type="component" value="Chromosome"/>
</dbReference>
<accession>A0A518AV52</accession>
<dbReference type="EMBL" id="CP036278">
    <property type="protein sequence ID" value="QDU58590.1"/>
    <property type="molecule type" value="Genomic_DNA"/>
</dbReference>
<evidence type="ECO:0000313" key="2">
    <source>
        <dbReference type="Proteomes" id="UP000315750"/>
    </source>
</evidence>
<name>A0A518AV52_9BACT</name>
<sequence>MNPLERAKENYVAAERDRIRDVSMARLRELIDLLMQLPEEDRYVWAREFARELLEGDEGTPVRSPMFREVIFPALHAGLRDRLPGCARWMAGFYPQLYKSPDCLSKLPAGQRTYRDLLRLAIDQDPIDALARGKLIDSIAGALDFAIHEVPDGVLAWWTSNSVSLEECHILQAELAEFEALAKQHGNEQEHAELIEECRYHFTAYADYLERRPEFTRYAEYLAADGRPEGF</sequence>
<dbReference type="RefSeq" id="WP_145250779.1">
    <property type="nucleotide sequence ID" value="NZ_CP036278.1"/>
</dbReference>
<protein>
    <submittedName>
        <fullName evidence="1">Uncharacterized protein</fullName>
    </submittedName>
</protein>
<gene>
    <name evidence="1" type="ORF">Pan181_48290</name>
</gene>
<dbReference type="OrthoDB" id="277872at2"/>